<feature type="transmembrane region" description="Helical" evidence="7">
    <location>
        <begin position="19"/>
        <end position="37"/>
    </location>
</feature>
<feature type="transmembrane region" description="Helical" evidence="7">
    <location>
        <begin position="353"/>
        <end position="372"/>
    </location>
</feature>
<evidence type="ECO:0000256" key="1">
    <source>
        <dbReference type="ARBA" id="ARBA00004651"/>
    </source>
</evidence>
<evidence type="ECO:0000256" key="3">
    <source>
        <dbReference type="ARBA" id="ARBA00022475"/>
    </source>
</evidence>
<evidence type="ECO:0000256" key="6">
    <source>
        <dbReference type="ARBA" id="ARBA00023136"/>
    </source>
</evidence>
<dbReference type="PANTHER" id="PTHR30250">
    <property type="entry name" value="PST FAMILY PREDICTED COLANIC ACID TRANSPORTER"/>
    <property type="match status" value="1"/>
</dbReference>
<dbReference type="CDD" id="cd13127">
    <property type="entry name" value="MATE_tuaB_like"/>
    <property type="match status" value="1"/>
</dbReference>
<keyword evidence="6 7" id="KW-0472">Membrane</keyword>
<feature type="transmembrane region" description="Helical" evidence="7">
    <location>
        <begin position="43"/>
        <end position="67"/>
    </location>
</feature>
<dbReference type="Pfam" id="PF13440">
    <property type="entry name" value="Polysacc_synt_3"/>
    <property type="match status" value="1"/>
</dbReference>
<feature type="transmembrane region" description="Helical" evidence="7">
    <location>
        <begin position="112"/>
        <end position="133"/>
    </location>
</feature>
<feature type="transmembrane region" description="Helical" evidence="7">
    <location>
        <begin position="145"/>
        <end position="166"/>
    </location>
</feature>
<dbReference type="AlphaFoldDB" id="A0A1G1VST5"/>
<comment type="similarity">
    <text evidence="2">Belongs to the polysaccharide synthase family.</text>
</comment>
<sequence>MGYFHQAVKGTGWMGGLRLIIRLVALLKLAILARILVPSQFGLFGIASLVVAFLETLTETGINVFLIQDEGDIEEYIDTAWVVSIVRGILIASIIVLSAPLVAIFFSSKDSFQLLLLIALVPFLRGFINPAIVKLQKELQFHKQFIVQSVVVVFEAAITIFLALRMRSVESLIFGMIGGALLEIAISFLLIRPRPKLALEKTKTTRIIGRGKWITAAGFFNYLFHHGDDIVVGKLLGTTSLGLYQMAYKISTLPITEVADVFGKVTFPIFTRISGDTERLRKAFVKTTVGITLLVLPFGIFLFLFPNQVIAFVFGEQWLIAAPALQLLAIFGVIRAISGSSSALFLAVKKQEYVTGLTLVSILGLAVTIVPLVNRYGILGAAASATIGALAALPVIGYYLRRVFSDVQTETE</sequence>
<dbReference type="InterPro" id="IPR050833">
    <property type="entry name" value="Poly_Biosynth_Transport"/>
</dbReference>
<organism evidence="8 9">
    <name type="scientific">Candidatus Chisholmbacteria bacterium RIFCSPHIGHO2_01_FULL_52_32</name>
    <dbReference type="NCBI Taxonomy" id="1797591"/>
    <lineage>
        <taxon>Bacteria</taxon>
        <taxon>Candidatus Chisholmiibacteriota</taxon>
    </lineage>
</organism>
<keyword evidence="3" id="KW-1003">Cell membrane</keyword>
<accession>A0A1G1VST5</accession>
<name>A0A1G1VST5_9BACT</name>
<dbReference type="Proteomes" id="UP000179233">
    <property type="component" value="Unassembled WGS sequence"/>
</dbReference>
<comment type="subcellular location">
    <subcellularLocation>
        <location evidence="1">Cell membrane</location>
        <topology evidence="1">Multi-pass membrane protein</topology>
    </subcellularLocation>
</comment>
<evidence type="ECO:0000256" key="7">
    <source>
        <dbReference type="SAM" id="Phobius"/>
    </source>
</evidence>
<feature type="transmembrane region" description="Helical" evidence="7">
    <location>
        <begin position="79"/>
        <end position="106"/>
    </location>
</feature>
<evidence type="ECO:0000313" key="9">
    <source>
        <dbReference type="Proteomes" id="UP000179233"/>
    </source>
</evidence>
<proteinExistence type="inferred from homology"/>
<dbReference type="PANTHER" id="PTHR30250:SF10">
    <property type="entry name" value="LIPOPOLYSACCHARIDE BIOSYNTHESIS PROTEIN WZXC"/>
    <property type="match status" value="1"/>
</dbReference>
<keyword evidence="4 7" id="KW-0812">Transmembrane</keyword>
<dbReference type="EMBL" id="MHCJ01000003">
    <property type="protein sequence ID" value="OGY18420.1"/>
    <property type="molecule type" value="Genomic_DNA"/>
</dbReference>
<feature type="transmembrane region" description="Helical" evidence="7">
    <location>
        <begin position="378"/>
        <end position="400"/>
    </location>
</feature>
<feature type="transmembrane region" description="Helical" evidence="7">
    <location>
        <begin position="172"/>
        <end position="191"/>
    </location>
</feature>
<comment type="caution">
    <text evidence="8">The sequence shown here is derived from an EMBL/GenBank/DDBJ whole genome shotgun (WGS) entry which is preliminary data.</text>
</comment>
<protein>
    <recommendedName>
        <fullName evidence="10">Polysaccharide biosynthesis protein C-terminal domain-containing protein</fullName>
    </recommendedName>
</protein>
<keyword evidence="5 7" id="KW-1133">Transmembrane helix</keyword>
<gene>
    <name evidence="8" type="ORF">A2786_02885</name>
</gene>
<reference evidence="8 9" key="1">
    <citation type="journal article" date="2016" name="Nat. Commun.">
        <title>Thousands of microbial genomes shed light on interconnected biogeochemical processes in an aquifer system.</title>
        <authorList>
            <person name="Anantharaman K."/>
            <person name="Brown C.T."/>
            <person name="Hug L.A."/>
            <person name="Sharon I."/>
            <person name="Castelle C.J."/>
            <person name="Probst A.J."/>
            <person name="Thomas B.C."/>
            <person name="Singh A."/>
            <person name="Wilkins M.J."/>
            <person name="Karaoz U."/>
            <person name="Brodie E.L."/>
            <person name="Williams K.H."/>
            <person name="Hubbard S.S."/>
            <person name="Banfield J.F."/>
        </authorList>
    </citation>
    <scope>NUCLEOTIDE SEQUENCE [LARGE SCALE GENOMIC DNA]</scope>
</reference>
<evidence type="ECO:0000256" key="5">
    <source>
        <dbReference type="ARBA" id="ARBA00022989"/>
    </source>
</evidence>
<evidence type="ECO:0000313" key="8">
    <source>
        <dbReference type="EMBL" id="OGY18420.1"/>
    </source>
</evidence>
<feature type="transmembrane region" description="Helical" evidence="7">
    <location>
        <begin position="325"/>
        <end position="346"/>
    </location>
</feature>
<evidence type="ECO:0008006" key="10">
    <source>
        <dbReference type="Google" id="ProtNLM"/>
    </source>
</evidence>
<evidence type="ECO:0000256" key="4">
    <source>
        <dbReference type="ARBA" id="ARBA00022692"/>
    </source>
</evidence>
<feature type="transmembrane region" description="Helical" evidence="7">
    <location>
        <begin position="283"/>
        <end position="305"/>
    </location>
</feature>
<dbReference type="GO" id="GO:0005886">
    <property type="term" value="C:plasma membrane"/>
    <property type="evidence" value="ECO:0007669"/>
    <property type="project" value="UniProtKB-SubCell"/>
</dbReference>
<evidence type="ECO:0000256" key="2">
    <source>
        <dbReference type="ARBA" id="ARBA00007430"/>
    </source>
</evidence>